<feature type="non-terminal residue" evidence="1">
    <location>
        <position position="1"/>
    </location>
</feature>
<sequence>SLDAFYKDLIVFNTIPTMIKIYQQSANLHKRNTLNLSQLSIVNTMSPIQSPRKAKFSFFEQSWKDQYQSETIPTNFSTQKVRISEFFSDQLQSNIFQVFNAQCIAFQSFCSSKAAELSLSLQHNFINYQQSQPQKIELFILKEQFGGSCLVFTQNKAVTFAIPILSKFSLRLLVLKSKDQDAAQQPVLQIAQISGLQTEETEPVTAKFLQNGVKLSKIAESDKLTALIKVDGFTFAVQSTAESLARFQVEMQQIIDEIQEQQPNAQKLLLGRLNSMELYKKICQLIPEFEMQQNAIQARYKNLKPALNKLMIDVKKNDRFKDCALFGFRMFALQNEEIKIQFINIISQYMNYASETDIPLLLDLLEQIFIAPSVSSTEFCSINLQKLVNVSNSRLNNLIDVFNVYCNVNQQYLLNNQEIHPLFQPKQGSEQKPAEIQYNKLSCSVLRIGVNQTIDSMPDFIVPNLVVGDLQPLIQEFSYFLVFANYYLQKQPKLPLLYQTVIDSILALQKDSADVSFFLAKQFEVEKQQFQLTQVIFAVSVADEEFGVKIAEFVQNFAQKYIQHQSEAHLFEKQLQTQNSSLSRFNYILVIEFQNQVISVDQRIVFCSFAEESDQIALQTFGKIAKNPRIANSAQINDQNVVLVTADFKDLANEVDFISLELCALQLQQKINDKTLKELAMLFAKTLMDEDEEFEVPDEFDYFKQPEKLLNRVRFQAKLGDTALYQLMGRQKCVLEDKEIKYALEEVLIMNDAPEYYKFKVEEEIIDQWAFKAGEFDEILNNSILNLTKSKINNINDEIEELLN</sequence>
<feature type="non-terminal residue" evidence="1">
    <location>
        <position position="804"/>
    </location>
</feature>
<dbReference type="EMBL" id="GDID01006331">
    <property type="protein sequence ID" value="JAP90275.1"/>
    <property type="molecule type" value="Transcribed_RNA"/>
</dbReference>
<proteinExistence type="predicted"/>
<name>A0A146K2Z5_9EUKA</name>
<accession>A0A146K2Z5</accession>
<dbReference type="AlphaFoldDB" id="A0A146K2Z5"/>
<reference evidence="1" key="1">
    <citation type="submission" date="2015-07" db="EMBL/GenBank/DDBJ databases">
        <title>Adaptation to a free-living lifestyle via gene acquisitions in the diplomonad Trepomonas sp. PC1.</title>
        <authorList>
            <person name="Xu F."/>
            <person name="Jerlstrom-Hultqvist J."/>
            <person name="Kolisko M."/>
            <person name="Simpson A.G.B."/>
            <person name="Roger A.J."/>
            <person name="Svard S.G."/>
            <person name="Andersson J.O."/>
        </authorList>
    </citation>
    <scope>NUCLEOTIDE SEQUENCE</scope>
    <source>
        <strain evidence="1">PC1</strain>
    </source>
</reference>
<gene>
    <name evidence="1" type="ORF">TPC1_30230</name>
</gene>
<organism evidence="1">
    <name type="scientific">Trepomonas sp. PC1</name>
    <dbReference type="NCBI Taxonomy" id="1076344"/>
    <lineage>
        <taxon>Eukaryota</taxon>
        <taxon>Metamonada</taxon>
        <taxon>Diplomonadida</taxon>
        <taxon>Hexamitidae</taxon>
        <taxon>Hexamitinae</taxon>
        <taxon>Trepomonas</taxon>
    </lineage>
</organism>
<protein>
    <submittedName>
        <fullName evidence="1">Uncharacterized protein</fullName>
    </submittedName>
</protein>
<evidence type="ECO:0000313" key="1">
    <source>
        <dbReference type="EMBL" id="JAP90275.1"/>
    </source>
</evidence>